<feature type="compositionally biased region" description="Acidic residues" evidence="1">
    <location>
        <begin position="129"/>
        <end position="146"/>
    </location>
</feature>
<evidence type="ECO:0000313" key="4">
    <source>
        <dbReference type="Proteomes" id="UP000663834"/>
    </source>
</evidence>
<evidence type="ECO:0000313" key="3">
    <source>
        <dbReference type="EMBL" id="CAF4364924.1"/>
    </source>
</evidence>
<gene>
    <name evidence="2" type="ORF">KQP761_LOCUS20098</name>
    <name evidence="3" type="ORF">SMN809_LOCUS28872</name>
</gene>
<comment type="caution">
    <text evidence="2">The sequence shown here is derived from an EMBL/GenBank/DDBJ whole genome shotgun (WGS) entry which is preliminary data.</text>
</comment>
<organism evidence="2 4">
    <name type="scientific">Rotaria magnacalcarata</name>
    <dbReference type="NCBI Taxonomy" id="392030"/>
    <lineage>
        <taxon>Eukaryota</taxon>
        <taxon>Metazoa</taxon>
        <taxon>Spiralia</taxon>
        <taxon>Gnathifera</taxon>
        <taxon>Rotifera</taxon>
        <taxon>Eurotatoria</taxon>
        <taxon>Bdelloidea</taxon>
        <taxon>Philodinida</taxon>
        <taxon>Philodinidae</taxon>
        <taxon>Rotaria</taxon>
    </lineage>
</organism>
<dbReference type="Proteomes" id="UP000676336">
    <property type="component" value="Unassembled WGS sequence"/>
</dbReference>
<evidence type="ECO:0000256" key="1">
    <source>
        <dbReference type="SAM" id="MobiDB-lite"/>
    </source>
</evidence>
<proteinExistence type="predicted"/>
<dbReference type="Proteomes" id="UP000663834">
    <property type="component" value="Unassembled WGS sequence"/>
</dbReference>
<dbReference type="EMBL" id="CAJOBI010049534">
    <property type="protein sequence ID" value="CAF4364924.1"/>
    <property type="molecule type" value="Genomic_DNA"/>
</dbReference>
<protein>
    <submittedName>
        <fullName evidence="2">Uncharacterized protein</fullName>
    </submittedName>
</protein>
<sequence>MLHSKLSKQINNMLDTKKIDLTTSRYYSRYCRGFKMFHSRAYTRGDLAMNILPTSYNRVRRSTTGINKRFDEQDYVLVSFPQWNKHSIVPSVSIDIQPLDKQNGSPKEVMKERASRHAVSAASERVELVPDEQENNEIQDDDDDDYSPSITHRMDHESKKRITAGERSKSCIDIISSNVSDRNTTTSSNNMNPQKTPLCNREFNFSRAYTPKAGTKRCHEDNRDDSSLSGTDISADEYDKDLSVVNKNNELQSLLKNPRLKRKKKLVNQIAMTLVNQSNSVGDMNGIYANIELVTGINPNQMKSTPNRPTMIMRELIKKKCNRIGDKTYLKEHESLFKGFIQMKCIIIDDNMSILWKEIMESLSRQHIDEENNKKKRINKQPFLMPTNTTSQLLQTSANLDG</sequence>
<reference evidence="2" key="1">
    <citation type="submission" date="2021-02" db="EMBL/GenBank/DDBJ databases">
        <authorList>
            <person name="Nowell W R."/>
        </authorList>
    </citation>
    <scope>NUCLEOTIDE SEQUENCE</scope>
</reference>
<dbReference type="EMBL" id="CAJNOW010010408">
    <property type="protein sequence ID" value="CAF1580422.1"/>
    <property type="molecule type" value="Genomic_DNA"/>
</dbReference>
<dbReference type="OrthoDB" id="10042577at2759"/>
<feature type="region of interest" description="Disordered" evidence="1">
    <location>
        <begin position="99"/>
        <end position="151"/>
    </location>
</feature>
<evidence type="ECO:0000313" key="2">
    <source>
        <dbReference type="EMBL" id="CAF1580422.1"/>
    </source>
</evidence>
<accession>A0A815Z8V9</accession>
<name>A0A815Z8V9_9BILA</name>
<feature type="region of interest" description="Disordered" evidence="1">
    <location>
        <begin position="213"/>
        <end position="233"/>
    </location>
</feature>
<feature type="compositionally biased region" description="Basic and acidic residues" evidence="1">
    <location>
        <begin position="217"/>
        <end position="226"/>
    </location>
</feature>
<dbReference type="AlphaFoldDB" id="A0A815Z8V9"/>